<dbReference type="SUPFAM" id="SSF69000">
    <property type="entry name" value="FAD-dependent thiol oxidase"/>
    <property type="match status" value="1"/>
</dbReference>
<evidence type="ECO:0000313" key="14">
    <source>
        <dbReference type="EMBL" id="CAD7078491.1"/>
    </source>
</evidence>
<comment type="cofactor">
    <cofactor evidence="1 10">
        <name>FAD</name>
        <dbReference type="ChEBI" id="CHEBI:57692"/>
    </cofactor>
</comment>
<feature type="chain" id="PRO_5030582099" description="Sulfhydryl oxidase" evidence="11">
    <location>
        <begin position="20"/>
        <end position="617"/>
    </location>
</feature>
<keyword evidence="10" id="KW-0472">Membrane</keyword>
<dbReference type="GO" id="GO:0000139">
    <property type="term" value="C:Golgi membrane"/>
    <property type="evidence" value="ECO:0007669"/>
    <property type="project" value="TreeGrafter"/>
</dbReference>
<dbReference type="EC" id="1.8.3.2" evidence="10"/>
<dbReference type="FunFam" id="1.20.120.310:FF:000001">
    <property type="entry name" value="Sulfhydryl oxidase"/>
    <property type="match status" value="1"/>
</dbReference>
<feature type="signal peptide" evidence="11">
    <location>
        <begin position="1"/>
        <end position="19"/>
    </location>
</feature>
<dbReference type="Proteomes" id="UP000594454">
    <property type="component" value="Chromosome 1"/>
</dbReference>
<accession>A0A7R8UCZ4</accession>
<evidence type="ECO:0000256" key="8">
    <source>
        <dbReference type="ARBA" id="ARBA00023180"/>
    </source>
</evidence>
<evidence type="ECO:0000256" key="1">
    <source>
        <dbReference type="ARBA" id="ARBA00001974"/>
    </source>
</evidence>
<evidence type="ECO:0000259" key="13">
    <source>
        <dbReference type="PROSITE" id="PS51352"/>
    </source>
</evidence>
<dbReference type="EMBL" id="LR899009">
    <property type="protein sequence ID" value="CAD7078491.1"/>
    <property type="molecule type" value="Genomic_DNA"/>
</dbReference>
<keyword evidence="6 10" id="KW-0560">Oxidoreductase</keyword>
<dbReference type="Gene3D" id="3.40.30.10">
    <property type="entry name" value="Glutaredoxin"/>
    <property type="match status" value="2"/>
</dbReference>
<dbReference type="PROSITE" id="PS51324">
    <property type="entry name" value="ERV_ALR"/>
    <property type="match status" value="1"/>
</dbReference>
<keyword evidence="7" id="KW-1015">Disulfide bond</keyword>
<dbReference type="GO" id="GO:0006457">
    <property type="term" value="P:protein folding"/>
    <property type="evidence" value="ECO:0007669"/>
    <property type="project" value="TreeGrafter"/>
</dbReference>
<proteinExistence type="inferred from homology"/>
<evidence type="ECO:0000256" key="6">
    <source>
        <dbReference type="ARBA" id="ARBA00023002"/>
    </source>
</evidence>
<dbReference type="InterPro" id="IPR013766">
    <property type="entry name" value="Thioredoxin_domain"/>
</dbReference>
<reference evidence="14 15" key="1">
    <citation type="submission" date="2020-11" db="EMBL/GenBank/DDBJ databases">
        <authorList>
            <person name="Wallbank WR R."/>
            <person name="Pardo Diaz C."/>
            <person name="Kozak K."/>
            <person name="Martin S."/>
            <person name="Jiggins C."/>
            <person name="Moest M."/>
            <person name="Warren A I."/>
            <person name="Generalovic N T."/>
            <person name="Byers J.R.P. K."/>
            <person name="Montejo-Kovacevich G."/>
            <person name="Yen C E."/>
        </authorList>
    </citation>
    <scope>NUCLEOTIDE SEQUENCE [LARGE SCALE GENOMIC DNA]</scope>
</reference>
<dbReference type="Pfam" id="PF00085">
    <property type="entry name" value="Thioredoxin"/>
    <property type="match status" value="1"/>
</dbReference>
<evidence type="ECO:0000256" key="3">
    <source>
        <dbReference type="ARBA" id="ARBA00022630"/>
    </source>
</evidence>
<keyword evidence="3 10" id="KW-0285">Flavoprotein</keyword>
<evidence type="ECO:0000256" key="4">
    <source>
        <dbReference type="ARBA" id="ARBA00022729"/>
    </source>
</evidence>
<evidence type="ECO:0000256" key="5">
    <source>
        <dbReference type="ARBA" id="ARBA00022827"/>
    </source>
</evidence>
<dbReference type="InterPro" id="IPR036249">
    <property type="entry name" value="Thioredoxin-like_sf"/>
</dbReference>
<dbReference type="OrthoDB" id="59470at2759"/>
<dbReference type="PROSITE" id="PS00194">
    <property type="entry name" value="THIOREDOXIN_1"/>
    <property type="match status" value="1"/>
</dbReference>
<dbReference type="PANTHER" id="PTHR22897">
    <property type="entry name" value="QUIESCIN Q6-RELATED SULFHYDRYL OXIDASE"/>
    <property type="match status" value="1"/>
</dbReference>
<name>A0A7R8UCZ4_HERIL</name>
<dbReference type="PROSITE" id="PS51352">
    <property type="entry name" value="THIOREDOXIN_2"/>
    <property type="match status" value="1"/>
</dbReference>
<evidence type="ECO:0000256" key="10">
    <source>
        <dbReference type="RuleBase" id="RU371123"/>
    </source>
</evidence>
<organism evidence="14 15">
    <name type="scientific">Hermetia illucens</name>
    <name type="common">Black soldier fly</name>
    <dbReference type="NCBI Taxonomy" id="343691"/>
    <lineage>
        <taxon>Eukaryota</taxon>
        <taxon>Metazoa</taxon>
        <taxon>Ecdysozoa</taxon>
        <taxon>Arthropoda</taxon>
        <taxon>Hexapoda</taxon>
        <taxon>Insecta</taxon>
        <taxon>Pterygota</taxon>
        <taxon>Neoptera</taxon>
        <taxon>Endopterygota</taxon>
        <taxon>Diptera</taxon>
        <taxon>Brachycera</taxon>
        <taxon>Stratiomyomorpha</taxon>
        <taxon>Stratiomyidae</taxon>
        <taxon>Hermetiinae</taxon>
        <taxon>Hermetia</taxon>
    </lineage>
</organism>
<comment type="catalytic activity">
    <reaction evidence="9 10">
        <text>2 R'C(R)SH + O2 = R'C(R)S-S(R)CR' + H2O2</text>
        <dbReference type="Rhea" id="RHEA:17357"/>
        <dbReference type="ChEBI" id="CHEBI:15379"/>
        <dbReference type="ChEBI" id="CHEBI:16240"/>
        <dbReference type="ChEBI" id="CHEBI:16520"/>
        <dbReference type="ChEBI" id="CHEBI:17412"/>
        <dbReference type="EC" id="1.8.3.2"/>
    </reaction>
</comment>
<gene>
    <name evidence="14" type="ORF">HERILL_LOCUS1752</name>
</gene>
<dbReference type="InterPro" id="IPR042568">
    <property type="entry name" value="QSOX_FAD-bd_sf"/>
</dbReference>
<dbReference type="GO" id="GO:0003756">
    <property type="term" value="F:protein disulfide isomerase activity"/>
    <property type="evidence" value="ECO:0007669"/>
    <property type="project" value="TreeGrafter"/>
</dbReference>
<keyword evidence="8" id="KW-0325">Glycoprotein</keyword>
<dbReference type="Pfam" id="PF04777">
    <property type="entry name" value="Evr1_Alr"/>
    <property type="match status" value="1"/>
</dbReference>
<dbReference type="InterPro" id="IPR036774">
    <property type="entry name" value="ERV/ALR_sulphydryl_oxid_sf"/>
</dbReference>
<dbReference type="InParanoid" id="A0A7R8UCZ4"/>
<evidence type="ECO:0000259" key="12">
    <source>
        <dbReference type="PROSITE" id="PS51324"/>
    </source>
</evidence>
<dbReference type="InterPro" id="IPR039798">
    <property type="entry name" value="Sulfhydryl_oxidase"/>
</dbReference>
<keyword evidence="5 10" id="KW-0274">FAD</keyword>
<comment type="similarity">
    <text evidence="2">Belongs to the quiescin-sulfhydryl oxidase (QSOX) family.</text>
</comment>
<dbReference type="FunCoup" id="A0A7R8UCZ4">
    <property type="interactions" value="253"/>
</dbReference>
<dbReference type="InterPro" id="IPR040986">
    <property type="entry name" value="QSOX_FAD-bd_dom"/>
</dbReference>
<dbReference type="AlphaFoldDB" id="A0A7R8UCZ4"/>
<keyword evidence="4 11" id="KW-0732">Signal</keyword>
<feature type="domain" description="ERV/ALR sulfhydryl oxidase" evidence="12">
    <location>
        <begin position="401"/>
        <end position="503"/>
    </location>
</feature>
<keyword evidence="10" id="KW-0812">Transmembrane</keyword>
<dbReference type="Gene3D" id="1.20.120.1960">
    <property type="entry name" value="QSOX sulfhydryl oxidase domain"/>
    <property type="match status" value="1"/>
</dbReference>
<keyword evidence="15" id="KW-1185">Reference proteome</keyword>
<evidence type="ECO:0000256" key="9">
    <source>
        <dbReference type="ARBA" id="ARBA00048864"/>
    </source>
</evidence>
<dbReference type="InterPro" id="IPR017905">
    <property type="entry name" value="ERV/ALR_sulphydryl_oxidase"/>
</dbReference>
<evidence type="ECO:0000256" key="2">
    <source>
        <dbReference type="ARBA" id="ARBA00006041"/>
    </source>
</evidence>
<evidence type="ECO:0000313" key="15">
    <source>
        <dbReference type="Proteomes" id="UP000594454"/>
    </source>
</evidence>
<protein>
    <recommendedName>
        <fullName evidence="10">Sulfhydryl oxidase</fullName>
        <ecNumber evidence="10">1.8.3.2</ecNumber>
    </recommendedName>
</protein>
<evidence type="ECO:0000256" key="11">
    <source>
        <dbReference type="SAM" id="SignalP"/>
    </source>
</evidence>
<dbReference type="Gene3D" id="1.20.120.310">
    <property type="entry name" value="ERV/ALR sulfhydryl oxidase domain"/>
    <property type="match status" value="1"/>
</dbReference>
<dbReference type="GO" id="GO:0005615">
    <property type="term" value="C:extracellular space"/>
    <property type="evidence" value="ECO:0007669"/>
    <property type="project" value="TreeGrafter"/>
</dbReference>
<feature type="domain" description="Thioredoxin" evidence="13">
    <location>
        <begin position="21"/>
        <end position="165"/>
    </location>
</feature>
<evidence type="ECO:0000256" key="7">
    <source>
        <dbReference type="ARBA" id="ARBA00023157"/>
    </source>
</evidence>
<dbReference type="GO" id="GO:0016971">
    <property type="term" value="F:flavin-dependent sulfhydryl oxidase activity"/>
    <property type="evidence" value="ECO:0007669"/>
    <property type="project" value="InterPro"/>
</dbReference>
<sequence>MKLLVSLAFFSICVTRSDSGLPFHRPVSDSEYPGLYDATDKVVILTARNIEEVVPNKNYATLLQFYNSFCGHCRRFAPKYKQLGANLHAWRDVVQVAALDCSTDENNDVCRKYEIMGYPSLRYFGPHYVVGEKSLGDPIQSQDLDVIADVVARNIMLQAPQEPQWPNFANLEDDNPQNLFKNEPDTLKYAIIIFEPENSTVGAQTILNFHQVKAVKIRRTTNAEVAKKMGIETFNTIKILQRSSDSMSISLPNASSSTVKIAIDKFLQDKHLVEGQNDTNKSTKTSVDDHGTLADILKQPRHTIYQADMEHALRYTIFHEIPAKATISGEKLLAVQRYLAVLSRYNPLGENGRRFVDEMKNFAYSQNESLDGKKFQETALEYEKSLGPIFSSSKWIGCIASKPGYRGYTCGLWTLFHSMTVQAAEDETATDPLEVLQAMHGYIKNFFGCTDCAAHFQSMAARLKMWNVTSKDDAVLWLWNAHNQVNKRLAGDPTEDPAFPKIQFPSINSCPACRHEHSTKHSNDIDWDKVEVLQFLKNIHNPQNISRYGVDDESVLPETPAKMRSKRMIGSVFSDMDMRMGIFLYIFCVGMMFVAVKLFLRKGYRKKPYMHGMLGKV</sequence>
<dbReference type="SUPFAM" id="SSF52833">
    <property type="entry name" value="Thioredoxin-like"/>
    <property type="match status" value="1"/>
</dbReference>
<feature type="transmembrane region" description="Helical" evidence="10">
    <location>
        <begin position="582"/>
        <end position="600"/>
    </location>
</feature>
<dbReference type="InterPro" id="IPR017937">
    <property type="entry name" value="Thioredoxin_CS"/>
</dbReference>
<keyword evidence="10" id="KW-1133">Transmembrane helix</keyword>
<dbReference type="PANTHER" id="PTHR22897:SF8">
    <property type="entry name" value="SULFHYDRYL OXIDASE"/>
    <property type="match status" value="1"/>
</dbReference>
<dbReference type="Pfam" id="PF18371">
    <property type="entry name" value="FAD_SOX"/>
    <property type="match status" value="1"/>
</dbReference>